<dbReference type="AlphaFoldDB" id="A0A3L9Y3J2"/>
<comment type="caution">
    <text evidence="1">The sequence shown here is derived from an EMBL/GenBank/DDBJ whole genome shotgun (WGS) entry which is preliminary data.</text>
</comment>
<dbReference type="SUPFAM" id="SSF48371">
    <property type="entry name" value="ARM repeat"/>
    <property type="match status" value="1"/>
</dbReference>
<protein>
    <recommendedName>
        <fullName evidence="3">DNA alkylation repair protein</fullName>
    </recommendedName>
</protein>
<dbReference type="EMBL" id="RCNT01000002">
    <property type="protein sequence ID" value="RMA42982.1"/>
    <property type="molecule type" value="Genomic_DNA"/>
</dbReference>
<dbReference type="InterPro" id="IPR016024">
    <property type="entry name" value="ARM-type_fold"/>
</dbReference>
<accession>A0A3L9Y3J2</accession>
<organism evidence="1 2">
    <name type="scientific">Rhodophyticola porphyridii</name>
    <dbReference type="NCBI Taxonomy" id="1852017"/>
    <lineage>
        <taxon>Bacteria</taxon>
        <taxon>Pseudomonadati</taxon>
        <taxon>Pseudomonadota</taxon>
        <taxon>Alphaproteobacteria</taxon>
        <taxon>Rhodobacterales</taxon>
        <taxon>Roseobacteraceae</taxon>
        <taxon>Rhodophyticola</taxon>
    </lineage>
</organism>
<dbReference type="RefSeq" id="WP_121896919.1">
    <property type="nucleotide sequence ID" value="NZ_RCNT01000002.1"/>
</dbReference>
<dbReference type="Gene3D" id="1.25.40.290">
    <property type="entry name" value="ARM repeat domains"/>
    <property type="match status" value="1"/>
</dbReference>
<gene>
    <name evidence="1" type="ORF">D9R08_04865</name>
</gene>
<dbReference type="OrthoDB" id="9797162at2"/>
<evidence type="ECO:0000313" key="2">
    <source>
        <dbReference type="Proteomes" id="UP000281343"/>
    </source>
</evidence>
<keyword evidence="2" id="KW-1185">Reference proteome</keyword>
<proteinExistence type="predicted"/>
<evidence type="ECO:0008006" key="3">
    <source>
        <dbReference type="Google" id="ProtNLM"/>
    </source>
</evidence>
<reference evidence="1 2" key="1">
    <citation type="submission" date="2018-10" db="EMBL/GenBank/DDBJ databases">
        <authorList>
            <person name="Jung H.S."/>
            <person name="Jeon C.O."/>
        </authorList>
    </citation>
    <scope>NUCLEOTIDE SEQUENCE [LARGE SCALE GENOMIC DNA]</scope>
    <source>
        <strain evidence="1 2">MA-7-27</strain>
    </source>
</reference>
<name>A0A3L9Y3J2_9RHOB</name>
<dbReference type="Proteomes" id="UP000281343">
    <property type="component" value="Unassembled WGS sequence"/>
</dbReference>
<evidence type="ECO:0000313" key="1">
    <source>
        <dbReference type="EMBL" id="RMA42982.1"/>
    </source>
</evidence>
<sequence length="380" mass="42724">MSERFSLKDHLFNAESLGDLASEYAAGLQDFDAEGFLAQVLPGLEGRELLERLDWIADCIETRLPPDFPAMANALEAAMPPELDPSRTDDDFGRFIHSVPGILAVRHGLEHHRERALDLLEAATKRFSMELYIRPFLNRWPEETLSRLEQWCTSSNYHVRRLVSEGTRPRLPWAKSITLDPMVPLRFLDALHADPTRYVTRSVANHLNDISKLDPERVLGMLTAWREAGRQEHAELAWMTRHALRTLIKAGHPGAMAHLGYDADAPVRLDAITVTPDPVAIGGRATVEIVLSAPERTPVLVDYLLWFHKPDRAETSKVFKLKQAEVTPDRPLRVSKTHVFRENATTFTLHPGPHRVSAQVNGKILGEVAFTLAESGRGRT</sequence>